<dbReference type="PANTHER" id="PTHR32093:SF91">
    <property type="entry name" value="LEUCINE-RICH REPEAT-CONTAINING N-TERMINAL PLANT-TYPE DOMAIN-CONTAINING PROTEIN"/>
    <property type="match status" value="1"/>
</dbReference>
<dbReference type="GO" id="GO:0005576">
    <property type="term" value="C:extracellular region"/>
    <property type="evidence" value="ECO:0007669"/>
    <property type="project" value="UniProtKB-SubCell"/>
</dbReference>
<proteinExistence type="predicted"/>
<feature type="chain" id="PRO_5043988809" evidence="6">
    <location>
        <begin position="24"/>
        <end position="407"/>
    </location>
</feature>
<evidence type="ECO:0000256" key="2">
    <source>
        <dbReference type="ARBA" id="ARBA00022525"/>
    </source>
</evidence>
<comment type="subcellular location">
    <subcellularLocation>
        <location evidence="1">Secreted</location>
    </subcellularLocation>
</comment>
<gene>
    <name evidence="7" type="ORF">SLEP1_g16721</name>
</gene>
<evidence type="ECO:0000313" key="7">
    <source>
        <dbReference type="EMBL" id="GKV04572.1"/>
    </source>
</evidence>
<dbReference type="Gene3D" id="3.80.10.10">
    <property type="entry name" value="Ribonuclease Inhibitor"/>
    <property type="match status" value="2"/>
</dbReference>
<comment type="caution">
    <text evidence="7">The sequence shown here is derived from an EMBL/GenBank/DDBJ whole genome shotgun (WGS) entry which is preliminary data.</text>
</comment>
<evidence type="ECO:0000256" key="3">
    <source>
        <dbReference type="ARBA" id="ARBA00022614"/>
    </source>
</evidence>
<sequence length="407" mass="45127">MSISTTLPLLFILLPCFIFHASGHGACREPLRITNGVSGGRVGPHPYSKLWPLNFTDRRLAIVYPVIQKFKCTITSDPLGITKTWVGPNICNYTGFYCDNPPDNNSAIALASVDFNGFHLAAPTLDGFLDQLPDLAVFHANSNNFTGILSPNIAKLPYFFELDISNNQFSGQFPTAVVGVNGLEFLDLRFNSFKGSVPAQIFAQNLYALFINNNDFIIQLSGTISMTKIRYLTFANNQFNGTLPENIFKALSSLTEVLFLNDGLKGCLPYEVGFLKEAVVVDFGNNQLTGPLPLSLACLDKVEELNFAGNLLYGIVPEVVCGLKNLANLSLSNNYFTFVGPVCWFQIKKGVLDVRNNCIPHLPFQRPIHECVEFFLHPRFCPKTWHDYIPCKPLHFVPSITEMAGSP</sequence>
<reference evidence="7 8" key="1">
    <citation type="journal article" date="2021" name="Commun. Biol.">
        <title>The genome of Shorea leprosula (Dipterocarpaceae) highlights the ecological relevance of drought in aseasonal tropical rainforests.</title>
        <authorList>
            <person name="Ng K.K.S."/>
            <person name="Kobayashi M.J."/>
            <person name="Fawcett J.A."/>
            <person name="Hatakeyama M."/>
            <person name="Paape T."/>
            <person name="Ng C.H."/>
            <person name="Ang C.C."/>
            <person name="Tnah L.H."/>
            <person name="Lee C.T."/>
            <person name="Nishiyama T."/>
            <person name="Sese J."/>
            <person name="O'Brien M.J."/>
            <person name="Copetti D."/>
            <person name="Mohd Noor M.I."/>
            <person name="Ong R.C."/>
            <person name="Putra M."/>
            <person name="Sireger I.Z."/>
            <person name="Indrioko S."/>
            <person name="Kosugi Y."/>
            <person name="Izuno A."/>
            <person name="Isagi Y."/>
            <person name="Lee S.L."/>
            <person name="Shimizu K.K."/>
        </authorList>
    </citation>
    <scope>NUCLEOTIDE SEQUENCE [LARGE SCALE GENOMIC DNA]</scope>
    <source>
        <strain evidence="7">214</strain>
    </source>
</reference>
<keyword evidence="5" id="KW-0677">Repeat</keyword>
<keyword evidence="2" id="KW-0964">Secreted</keyword>
<evidence type="ECO:0000256" key="6">
    <source>
        <dbReference type="SAM" id="SignalP"/>
    </source>
</evidence>
<evidence type="ECO:0000313" key="8">
    <source>
        <dbReference type="Proteomes" id="UP001054252"/>
    </source>
</evidence>
<dbReference type="SUPFAM" id="SSF52058">
    <property type="entry name" value="L domain-like"/>
    <property type="match status" value="1"/>
</dbReference>
<evidence type="ECO:0000256" key="5">
    <source>
        <dbReference type="ARBA" id="ARBA00022737"/>
    </source>
</evidence>
<dbReference type="PANTHER" id="PTHR32093">
    <property type="entry name" value="LEUCINE-RICH REPEAT EXTENSIN-LIKE PROTEIN 3-RELATED"/>
    <property type="match status" value="1"/>
</dbReference>
<dbReference type="InterPro" id="IPR032675">
    <property type="entry name" value="LRR_dom_sf"/>
</dbReference>
<dbReference type="EMBL" id="BPVZ01000022">
    <property type="protein sequence ID" value="GKV04572.1"/>
    <property type="molecule type" value="Genomic_DNA"/>
</dbReference>
<accession>A0AAV5J0U7</accession>
<name>A0AAV5J0U7_9ROSI</name>
<organism evidence="7 8">
    <name type="scientific">Rubroshorea leprosula</name>
    <dbReference type="NCBI Taxonomy" id="152421"/>
    <lineage>
        <taxon>Eukaryota</taxon>
        <taxon>Viridiplantae</taxon>
        <taxon>Streptophyta</taxon>
        <taxon>Embryophyta</taxon>
        <taxon>Tracheophyta</taxon>
        <taxon>Spermatophyta</taxon>
        <taxon>Magnoliopsida</taxon>
        <taxon>eudicotyledons</taxon>
        <taxon>Gunneridae</taxon>
        <taxon>Pentapetalae</taxon>
        <taxon>rosids</taxon>
        <taxon>malvids</taxon>
        <taxon>Malvales</taxon>
        <taxon>Dipterocarpaceae</taxon>
        <taxon>Rubroshorea</taxon>
    </lineage>
</organism>
<evidence type="ECO:0000256" key="4">
    <source>
        <dbReference type="ARBA" id="ARBA00022729"/>
    </source>
</evidence>
<dbReference type="Proteomes" id="UP001054252">
    <property type="component" value="Unassembled WGS sequence"/>
</dbReference>
<keyword evidence="3" id="KW-0433">Leucine-rich repeat</keyword>
<keyword evidence="8" id="KW-1185">Reference proteome</keyword>
<feature type="signal peptide" evidence="6">
    <location>
        <begin position="1"/>
        <end position="23"/>
    </location>
</feature>
<keyword evidence="4 6" id="KW-0732">Signal</keyword>
<evidence type="ECO:0000256" key="1">
    <source>
        <dbReference type="ARBA" id="ARBA00004613"/>
    </source>
</evidence>
<dbReference type="InterPro" id="IPR051582">
    <property type="entry name" value="LRR_extensin-like_regulator"/>
</dbReference>
<dbReference type="Pfam" id="PF00560">
    <property type="entry name" value="LRR_1"/>
    <property type="match status" value="1"/>
</dbReference>
<dbReference type="InterPro" id="IPR001611">
    <property type="entry name" value="Leu-rich_rpt"/>
</dbReference>
<dbReference type="AlphaFoldDB" id="A0AAV5J0U7"/>
<protein>
    <submittedName>
        <fullName evidence="7">Uncharacterized protein</fullName>
    </submittedName>
</protein>